<dbReference type="Gene3D" id="3.30.1870.10">
    <property type="entry name" value="EreA-like, domain 2"/>
    <property type="match status" value="1"/>
</dbReference>
<dbReference type="STRING" id="380244.SAMN05216298_2914"/>
<dbReference type="Gene3D" id="3.40.1660.10">
    <property type="entry name" value="EreA-like (biosynthetic domain)"/>
    <property type="match status" value="1"/>
</dbReference>
<dbReference type="PANTHER" id="PTHR31299:SF0">
    <property type="entry name" value="ESTERASE, PUTATIVE (AFU_ORTHOLOGUE AFUA_1G05850)-RELATED"/>
    <property type="match status" value="1"/>
</dbReference>
<keyword evidence="3" id="KW-1185">Reference proteome</keyword>
<gene>
    <name evidence="2" type="ORF">SAMN05216298_2914</name>
</gene>
<dbReference type="AlphaFoldDB" id="A0A1G9HYM5"/>
<dbReference type="CDD" id="cd14728">
    <property type="entry name" value="Ere-like"/>
    <property type="match status" value="1"/>
</dbReference>
<name>A0A1G9HYM5_9ACTN</name>
<dbReference type="GO" id="GO:0046677">
    <property type="term" value="P:response to antibiotic"/>
    <property type="evidence" value="ECO:0007669"/>
    <property type="project" value="InterPro"/>
</dbReference>
<sequence>MNTTREWIRDHARPLADPGPVLAAARAAAVVAIGENTRESAEIDRHRVDLTTALVEEAGYRIVVIPDSANVAERMDQYVLGEREDLHEVVRSGWLPNRTEANAELLRRLRAFNTAHADDPVRVIGNGPRQTEPGDYDRVLEAAERTDPAAAAAIRERYAVIRTAHEVNEHLQIHQGTHPGRPFAELASEALDLVRVLAPEPGVLALAEEITGFHAHSVAANPDFGAISRGIAERITAAHEEAGGKVVYFDGVAMTGVLSEAEVAVSPGRPFITSGRLLRERFGAGYVSVLLAFGHGVIRDGLVIPEPAEGNVERLLLDATAGSGVGGTADGAEGSPAGGDARSGDGGAAGTGGVLLPLADGGWPGGATRLRIIAGVYDPAEDGKHSIDLPSLPEAVDYLGFVREITRSPSVGEVAVAR</sequence>
<evidence type="ECO:0000313" key="2">
    <source>
        <dbReference type="EMBL" id="SDL17925.1"/>
    </source>
</evidence>
<dbReference type="SUPFAM" id="SSF159501">
    <property type="entry name" value="EreA/ChaN-like"/>
    <property type="match status" value="1"/>
</dbReference>
<reference evidence="3" key="1">
    <citation type="submission" date="2016-10" db="EMBL/GenBank/DDBJ databases">
        <authorList>
            <person name="Varghese N."/>
            <person name="Submissions S."/>
        </authorList>
    </citation>
    <scope>NUCLEOTIDE SEQUENCE [LARGE SCALE GENOMIC DNA]</scope>
    <source>
        <strain evidence="3">CGMCC 4.3147</strain>
    </source>
</reference>
<dbReference type="InterPro" id="IPR007815">
    <property type="entry name" value="Emycin_Estase"/>
</dbReference>
<dbReference type="RefSeq" id="WP_091050143.1">
    <property type="nucleotide sequence ID" value="NZ_FNGF01000004.1"/>
</dbReference>
<dbReference type="Pfam" id="PF05139">
    <property type="entry name" value="Erythro_esteras"/>
    <property type="match status" value="1"/>
</dbReference>
<dbReference type="Proteomes" id="UP000198662">
    <property type="component" value="Unassembled WGS sequence"/>
</dbReference>
<protein>
    <submittedName>
        <fullName evidence="2">Erythromycin esterase</fullName>
    </submittedName>
</protein>
<accession>A0A1G9HYM5</accession>
<feature type="region of interest" description="Disordered" evidence="1">
    <location>
        <begin position="326"/>
        <end position="346"/>
    </location>
</feature>
<evidence type="ECO:0000313" key="3">
    <source>
        <dbReference type="Proteomes" id="UP000198662"/>
    </source>
</evidence>
<dbReference type="PANTHER" id="PTHR31299">
    <property type="entry name" value="ESTERASE, PUTATIVE (AFU_ORTHOLOGUE AFUA_1G05850)-RELATED"/>
    <property type="match status" value="1"/>
</dbReference>
<organism evidence="2 3">
    <name type="scientific">Glycomyces sambucus</name>
    <dbReference type="NCBI Taxonomy" id="380244"/>
    <lineage>
        <taxon>Bacteria</taxon>
        <taxon>Bacillati</taxon>
        <taxon>Actinomycetota</taxon>
        <taxon>Actinomycetes</taxon>
        <taxon>Glycomycetales</taxon>
        <taxon>Glycomycetaceae</taxon>
        <taxon>Glycomyces</taxon>
    </lineage>
</organism>
<dbReference type="InterPro" id="IPR052036">
    <property type="entry name" value="Hydrolase/PRTase-associated"/>
</dbReference>
<proteinExistence type="predicted"/>
<evidence type="ECO:0000256" key="1">
    <source>
        <dbReference type="SAM" id="MobiDB-lite"/>
    </source>
</evidence>
<dbReference type="OrthoDB" id="9810066at2"/>
<dbReference type="EMBL" id="FNGF01000004">
    <property type="protein sequence ID" value="SDL17925.1"/>
    <property type="molecule type" value="Genomic_DNA"/>
</dbReference>